<feature type="region of interest" description="Disordered" evidence="15">
    <location>
        <begin position="420"/>
        <end position="451"/>
    </location>
</feature>
<dbReference type="Pfam" id="PF01807">
    <property type="entry name" value="Zn_ribbon_DnaG"/>
    <property type="match status" value="1"/>
</dbReference>
<keyword evidence="6 12" id="KW-0479">Metal-binding</keyword>
<evidence type="ECO:0000256" key="3">
    <source>
        <dbReference type="ARBA" id="ARBA00022679"/>
    </source>
</evidence>
<keyword evidence="11 12" id="KW-0804">Transcription</keyword>
<dbReference type="SMART" id="SM00400">
    <property type="entry name" value="ZnF_CHCC"/>
    <property type="match status" value="1"/>
</dbReference>
<keyword evidence="3 12" id="KW-0808">Transferase</keyword>
<dbReference type="PANTHER" id="PTHR30313">
    <property type="entry name" value="DNA PRIMASE"/>
    <property type="match status" value="1"/>
</dbReference>
<dbReference type="GO" id="GO:0003899">
    <property type="term" value="F:DNA-directed RNA polymerase activity"/>
    <property type="evidence" value="ECO:0007669"/>
    <property type="project" value="UniProtKB-UniRule"/>
</dbReference>
<keyword evidence="7 12" id="KW-0863">Zinc-finger</keyword>
<comment type="domain">
    <text evidence="12">Contains an N-terminal zinc-binding domain, a central core domain that contains the primase activity, and a C-terminal DnaB-binding domain.</text>
</comment>
<dbReference type="InterPro" id="IPR019475">
    <property type="entry name" value="DNA_primase_DnaB-bd"/>
</dbReference>
<organism evidence="17 18">
    <name type="scientific">Parolsenella catena</name>
    <dbReference type="NCBI Taxonomy" id="2003188"/>
    <lineage>
        <taxon>Bacteria</taxon>
        <taxon>Bacillati</taxon>
        <taxon>Actinomycetota</taxon>
        <taxon>Coriobacteriia</taxon>
        <taxon>Coriobacteriales</taxon>
        <taxon>Atopobiaceae</taxon>
        <taxon>Parolsenella</taxon>
    </lineage>
</organism>
<feature type="zinc finger region" description="CHC2-type" evidence="12 14">
    <location>
        <begin position="37"/>
        <end position="61"/>
    </location>
</feature>
<comment type="catalytic activity">
    <reaction evidence="12">
        <text>ssDNA + n NTP = ssDNA/pppN(pN)n-1 hybrid + (n-1) diphosphate.</text>
        <dbReference type="EC" id="2.7.7.101"/>
    </reaction>
</comment>
<feature type="compositionally biased region" description="Basic and acidic residues" evidence="15">
    <location>
        <begin position="420"/>
        <end position="444"/>
    </location>
</feature>
<dbReference type="OrthoDB" id="9803773at2"/>
<dbReference type="Proteomes" id="UP000273154">
    <property type="component" value="Chromosome"/>
</dbReference>
<evidence type="ECO:0000259" key="16">
    <source>
        <dbReference type="PROSITE" id="PS50880"/>
    </source>
</evidence>
<dbReference type="NCBIfam" id="TIGR01391">
    <property type="entry name" value="dnaG"/>
    <property type="match status" value="1"/>
</dbReference>
<evidence type="ECO:0000256" key="2">
    <source>
        <dbReference type="ARBA" id="ARBA00022515"/>
    </source>
</evidence>
<dbReference type="InterPro" id="IPR030846">
    <property type="entry name" value="DnaG_bac"/>
</dbReference>
<dbReference type="FunFam" id="3.90.580.10:FF:000001">
    <property type="entry name" value="DNA primase"/>
    <property type="match status" value="1"/>
</dbReference>
<evidence type="ECO:0000256" key="15">
    <source>
        <dbReference type="SAM" id="MobiDB-lite"/>
    </source>
</evidence>
<dbReference type="InterPro" id="IPR050219">
    <property type="entry name" value="DnaG_primase"/>
</dbReference>
<evidence type="ECO:0000313" key="18">
    <source>
        <dbReference type="Proteomes" id="UP000273154"/>
    </source>
</evidence>
<dbReference type="CDD" id="cd03364">
    <property type="entry name" value="TOPRIM_DnaG_primases"/>
    <property type="match status" value="1"/>
</dbReference>
<dbReference type="GO" id="GO:0006269">
    <property type="term" value="P:DNA replication, synthesis of primer"/>
    <property type="evidence" value="ECO:0007669"/>
    <property type="project" value="UniProtKB-UniRule"/>
</dbReference>
<comment type="cofactor">
    <cofactor evidence="12 13 14">
        <name>Zn(2+)</name>
        <dbReference type="ChEBI" id="CHEBI:29105"/>
    </cofactor>
    <text evidence="12 13 14">Binds 1 zinc ion per monomer.</text>
</comment>
<dbReference type="HAMAP" id="MF_00974">
    <property type="entry name" value="DNA_primase_DnaG"/>
    <property type="match status" value="1"/>
</dbReference>
<evidence type="ECO:0000256" key="10">
    <source>
        <dbReference type="ARBA" id="ARBA00023125"/>
    </source>
</evidence>
<evidence type="ECO:0000256" key="12">
    <source>
        <dbReference type="HAMAP-Rule" id="MF_00974"/>
    </source>
</evidence>
<dbReference type="Pfam" id="PF10410">
    <property type="entry name" value="DnaB_bind"/>
    <property type="match status" value="1"/>
</dbReference>
<keyword evidence="1 12" id="KW-0240">DNA-directed RNA polymerase</keyword>
<dbReference type="SUPFAM" id="SSF56731">
    <property type="entry name" value="DNA primase core"/>
    <property type="match status" value="1"/>
</dbReference>
<dbReference type="GO" id="GO:0003677">
    <property type="term" value="F:DNA binding"/>
    <property type="evidence" value="ECO:0007669"/>
    <property type="project" value="UniProtKB-KW"/>
</dbReference>
<evidence type="ECO:0000313" key="17">
    <source>
        <dbReference type="EMBL" id="BBH50134.1"/>
    </source>
</evidence>
<dbReference type="InterPro" id="IPR006295">
    <property type="entry name" value="DNA_primase_DnaG"/>
</dbReference>
<dbReference type="RefSeq" id="WP_126421706.1">
    <property type="nucleotide sequence ID" value="NZ_AP019367.1"/>
</dbReference>
<evidence type="ECO:0000256" key="7">
    <source>
        <dbReference type="ARBA" id="ARBA00022771"/>
    </source>
</evidence>
<proteinExistence type="inferred from homology"/>
<dbReference type="PROSITE" id="PS50880">
    <property type="entry name" value="TOPRIM"/>
    <property type="match status" value="1"/>
</dbReference>
<dbReference type="Gene3D" id="3.40.1360.10">
    <property type="match status" value="1"/>
</dbReference>
<evidence type="ECO:0000256" key="4">
    <source>
        <dbReference type="ARBA" id="ARBA00022695"/>
    </source>
</evidence>
<dbReference type="GO" id="GO:0008270">
    <property type="term" value="F:zinc ion binding"/>
    <property type="evidence" value="ECO:0007669"/>
    <property type="project" value="UniProtKB-UniRule"/>
</dbReference>
<evidence type="ECO:0000256" key="5">
    <source>
        <dbReference type="ARBA" id="ARBA00022705"/>
    </source>
</evidence>
<dbReference type="InterPro" id="IPR006171">
    <property type="entry name" value="TOPRIM_dom"/>
</dbReference>
<dbReference type="EMBL" id="AP019367">
    <property type="protein sequence ID" value="BBH50134.1"/>
    <property type="molecule type" value="Genomic_DNA"/>
</dbReference>
<evidence type="ECO:0000256" key="11">
    <source>
        <dbReference type="ARBA" id="ARBA00023163"/>
    </source>
</evidence>
<keyword evidence="10 12" id="KW-0238">DNA-binding</keyword>
<dbReference type="GO" id="GO:1990077">
    <property type="term" value="C:primosome complex"/>
    <property type="evidence" value="ECO:0007669"/>
    <property type="project" value="UniProtKB-KW"/>
</dbReference>
<accession>A0A3G9K799</accession>
<dbReference type="InterPro" id="IPR036977">
    <property type="entry name" value="DNA_primase_Znf_CHC2"/>
</dbReference>
<dbReference type="InterPro" id="IPR037068">
    <property type="entry name" value="DNA_primase_core_N_sf"/>
</dbReference>
<dbReference type="Pfam" id="PF08275">
    <property type="entry name" value="DNAG_N"/>
    <property type="match status" value="1"/>
</dbReference>
<keyword evidence="8 12" id="KW-0862">Zinc</keyword>
<dbReference type="Gene3D" id="3.90.980.10">
    <property type="entry name" value="DNA primase, catalytic core, N-terminal domain"/>
    <property type="match status" value="1"/>
</dbReference>
<name>A0A3G9K799_9ACTN</name>
<protein>
    <recommendedName>
        <fullName evidence="12 13">DNA primase</fullName>
        <ecNumber evidence="12">2.7.7.101</ecNumber>
    </recommendedName>
</protein>
<evidence type="ECO:0000256" key="13">
    <source>
        <dbReference type="PIRNR" id="PIRNR002811"/>
    </source>
</evidence>
<sequence>MITEEDKERVRQATDIVALVSETVVLRQRGGDFWGCCPFHHEKSPSFHVTPATGLWHCFGCHSGGDVFDYVMKREGLDFLDSVRFLAERAHIDIDDAPAAGRRGPKRTRVIDALEAAQSAYSVRLMRGRSEAAAAARSYFAGRGFNSDICSRWHLGFADSGVSLMRELTAAGFSRQELEAADLVSSRSGRARDQFYNRVMFPIHDEQGRCIGFGGRVMGDAKPKYLNTRETSVFHKSKHLFAFDYAKESIAAKGYAIVSEGYMDVISMHEAGFTNTVAALGTALSLDHVKTLSRFAKTIVCMFDGDAAGQHAAEAAVRYVESTAAALTCVVLPDNQDPDEFLKAHGAQAMAEQLRGARPLIDFVLEKKLEGSDLSSPGLRLRALDDVAKVLAPLKNSYLLDSYLQRVTGRLGVDLEAARRKVRETPVEQPAERDAGSSRVRAPEPDGPSYDDVPYDDYGYEEAPVVASPVPEDPFSELSAEDRAQLRAERNLLALLASDPDRFRPYADRIATLSWADARHQAIAWAILATPEGTPAAEAVSVAARACPDAPRILSSSSFSSTSSWDAAKNVEFVVGEAEIRSLDRRISQLTASLGAMGADESREALRELSQLRARRDEVRASQPLE</sequence>
<dbReference type="AlphaFoldDB" id="A0A3G9K799"/>
<keyword evidence="5 12" id="KW-0235">DNA replication</keyword>
<comment type="function">
    <text evidence="12 13">RNA polymerase that catalyzes the synthesis of short RNA molecules used as primers for DNA polymerase during DNA replication.</text>
</comment>
<keyword evidence="4 12" id="KW-0548">Nucleotidyltransferase</keyword>
<dbReference type="GeneID" id="88848849"/>
<gene>
    <name evidence="12" type="primary">dnaG</name>
    <name evidence="17" type="ORF">Pcatena_07210</name>
</gene>
<evidence type="ECO:0000256" key="6">
    <source>
        <dbReference type="ARBA" id="ARBA00022723"/>
    </source>
</evidence>
<dbReference type="PANTHER" id="PTHR30313:SF2">
    <property type="entry name" value="DNA PRIMASE"/>
    <property type="match status" value="1"/>
</dbReference>
<dbReference type="SUPFAM" id="SSF57783">
    <property type="entry name" value="Zinc beta-ribbon"/>
    <property type="match status" value="1"/>
</dbReference>
<dbReference type="InterPro" id="IPR034151">
    <property type="entry name" value="TOPRIM_DnaG_bac"/>
</dbReference>
<dbReference type="PIRSF" id="PIRSF002811">
    <property type="entry name" value="DnaG"/>
    <property type="match status" value="1"/>
</dbReference>
<feature type="domain" description="Toprim" evidence="16">
    <location>
        <begin position="254"/>
        <end position="335"/>
    </location>
</feature>
<dbReference type="GO" id="GO:0000428">
    <property type="term" value="C:DNA-directed RNA polymerase complex"/>
    <property type="evidence" value="ECO:0007669"/>
    <property type="project" value="UniProtKB-KW"/>
</dbReference>
<dbReference type="SMART" id="SM00493">
    <property type="entry name" value="TOPRIM"/>
    <property type="match status" value="1"/>
</dbReference>
<dbReference type="InterPro" id="IPR013264">
    <property type="entry name" value="DNAG_N"/>
</dbReference>
<evidence type="ECO:0000256" key="9">
    <source>
        <dbReference type="ARBA" id="ARBA00022842"/>
    </source>
</evidence>
<keyword evidence="2 12" id="KW-0639">Primosome</keyword>
<evidence type="ECO:0000256" key="14">
    <source>
        <dbReference type="PIRSR" id="PIRSR002811-1"/>
    </source>
</evidence>
<comment type="subunit">
    <text evidence="12">Monomer. Interacts with DnaB.</text>
</comment>
<dbReference type="KEGG" id="pcat:Pcatena_07210"/>
<evidence type="ECO:0000256" key="1">
    <source>
        <dbReference type="ARBA" id="ARBA00022478"/>
    </source>
</evidence>
<evidence type="ECO:0000256" key="8">
    <source>
        <dbReference type="ARBA" id="ARBA00022833"/>
    </source>
</evidence>
<dbReference type="InterPro" id="IPR002694">
    <property type="entry name" value="Znf_CHC2"/>
</dbReference>
<dbReference type="EC" id="2.7.7.101" evidence="12"/>
<dbReference type="GO" id="GO:0005737">
    <property type="term" value="C:cytoplasm"/>
    <property type="evidence" value="ECO:0007669"/>
    <property type="project" value="TreeGrafter"/>
</dbReference>
<dbReference type="Pfam" id="PF13155">
    <property type="entry name" value="Toprim_2"/>
    <property type="match status" value="1"/>
</dbReference>
<reference evidence="18" key="1">
    <citation type="submission" date="2018-11" db="EMBL/GenBank/DDBJ databases">
        <title>Comparative genomics of Parolsenella catena and Libanicoccus massiliensis: Reclassification of Libanicoccus massiliensis as Parolsenella massiliensis comb. nov.</title>
        <authorList>
            <person name="Sakamoto M."/>
            <person name="Ikeyama N."/>
            <person name="Murakami T."/>
            <person name="Mori H."/>
            <person name="Yuki M."/>
            <person name="Ohkuma M."/>
        </authorList>
    </citation>
    <scope>NUCLEOTIDE SEQUENCE [LARGE SCALE GENOMIC DNA]</scope>
    <source>
        <strain evidence="18">JCM 31932</strain>
    </source>
</reference>
<dbReference type="Gene3D" id="3.90.580.10">
    <property type="entry name" value="Zinc finger, CHC2-type domain"/>
    <property type="match status" value="1"/>
</dbReference>
<keyword evidence="18" id="KW-1185">Reference proteome</keyword>
<comment type="similarity">
    <text evidence="12 13">Belongs to the DnaG primase family.</text>
</comment>
<keyword evidence="9" id="KW-0460">Magnesium</keyword>